<dbReference type="AlphaFoldDB" id="A0A397TKW0"/>
<sequence>MIGHLKKGDWDLVKNNLSCHSCLKGIGMSLDDIKLLRKMKDKSNIKFHCNDQSLEEATMLLNSLIPDEMNQYKPSLQKALKAIDKWRSSKF</sequence>
<protein>
    <submittedName>
        <fullName evidence="1">Uncharacterized protein</fullName>
    </submittedName>
</protein>
<dbReference type="EMBL" id="QKYT01000010">
    <property type="protein sequence ID" value="RIA98890.1"/>
    <property type="molecule type" value="Genomic_DNA"/>
</dbReference>
<keyword evidence="2" id="KW-1185">Reference proteome</keyword>
<dbReference type="OrthoDB" id="2474152at2759"/>
<dbReference type="Proteomes" id="UP000265703">
    <property type="component" value="Unassembled WGS sequence"/>
</dbReference>
<evidence type="ECO:0000313" key="1">
    <source>
        <dbReference type="EMBL" id="RIA98890.1"/>
    </source>
</evidence>
<organism evidence="1 2">
    <name type="scientific">Glomus cerebriforme</name>
    <dbReference type="NCBI Taxonomy" id="658196"/>
    <lineage>
        <taxon>Eukaryota</taxon>
        <taxon>Fungi</taxon>
        <taxon>Fungi incertae sedis</taxon>
        <taxon>Mucoromycota</taxon>
        <taxon>Glomeromycotina</taxon>
        <taxon>Glomeromycetes</taxon>
        <taxon>Glomerales</taxon>
        <taxon>Glomeraceae</taxon>
        <taxon>Glomus</taxon>
    </lineage>
</organism>
<gene>
    <name evidence="1" type="ORF">C1645_812216</name>
</gene>
<accession>A0A397TKW0</accession>
<comment type="caution">
    <text evidence="1">The sequence shown here is derived from an EMBL/GenBank/DDBJ whole genome shotgun (WGS) entry which is preliminary data.</text>
</comment>
<reference evidence="1 2" key="1">
    <citation type="submission" date="2018-06" db="EMBL/GenBank/DDBJ databases">
        <title>Comparative genomics reveals the genomic features of Rhizophagus irregularis, R. cerebriforme, R. diaphanum and Gigaspora rosea, and their symbiotic lifestyle signature.</title>
        <authorList>
            <person name="Morin E."/>
            <person name="San Clemente H."/>
            <person name="Chen E.C.H."/>
            <person name="De La Providencia I."/>
            <person name="Hainaut M."/>
            <person name="Kuo A."/>
            <person name="Kohler A."/>
            <person name="Murat C."/>
            <person name="Tang N."/>
            <person name="Roy S."/>
            <person name="Loubradou J."/>
            <person name="Henrissat B."/>
            <person name="Grigoriev I.V."/>
            <person name="Corradi N."/>
            <person name="Roux C."/>
            <person name="Martin F.M."/>
        </authorList>
    </citation>
    <scope>NUCLEOTIDE SEQUENCE [LARGE SCALE GENOMIC DNA]</scope>
    <source>
        <strain evidence="1 2">DAOM 227022</strain>
    </source>
</reference>
<proteinExistence type="predicted"/>
<evidence type="ECO:0000313" key="2">
    <source>
        <dbReference type="Proteomes" id="UP000265703"/>
    </source>
</evidence>
<name>A0A397TKW0_9GLOM</name>